<evidence type="ECO:0000313" key="14">
    <source>
        <dbReference type="Proteomes" id="UP000006578"/>
    </source>
</evidence>
<evidence type="ECO:0000256" key="3">
    <source>
        <dbReference type="ARBA" id="ARBA00012916"/>
    </source>
</evidence>
<dbReference type="GO" id="GO:0006002">
    <property type="term" value="P:fructose 6-phosphate metabolic process"/>
    <property type="evidence" value="ECO:0007669"/>
    <property type="project" value="TreeGrafter"/>
</dbReference>
<dbReference type="GO" id="GO:0006487">
    <property type="term" value="P:protein N-linked glycosylation"/>
    <property type="evidence" value="ECO:0007669"/>
    <property type="project" value="TreeGrafter"/>
</dbReference>
<dbReference type="GO" id="GO:0046349">
    <property type="term" value="P:amino sugar biosynthetic process"/>
    <property type="evidence" value="ECO:0007669"/>
    <property type="project" value="UniProtKB-ARBA"/>
</dbReference>
<comment type="subunit">
    <text evidence="10">Homodimer.</text>
</comment>
<dbReference type="PROSITE" id="PS51464">
    <property type="entry name" value="SIS"/>
    <property type="match status" value="2"/>
</dbReference>
<dbReference type="HOGENOM" id="CLU_012520_5_2_5"/>
<dbReference type="SUPFAM" id="SSF56235">
    <property type="entry name" value="N-terminal nucleophile aminohydrolases (Ntn hydrolases)"/>
    <property type="match status" value="1"/>
</dbReference>
<dbReference type="InterPro" id="IPR017932">
    <property type="entry name" value="GATase_2_dom"/>
</dbReference>
<dbReference type="Pfam" id="PF13522">
    <property type="entry name" value="GATase_6"/>
    <property type="match status" value="1"/>
</dbReference>
<name>Q1GTE2_SPHAL</name>
<dbReference type="NCBIfam" id="NF001484">
    <property type="entry name" value="PRK00331.1"/>
    <property type="match status" value="1"/>
</dbReference>
<dbReference type="InterPro" id="IPR001347">
    <property type="entry name" value="SIS_dom"/>
</dbReference>
<dbReference type="CDD" id="cd00714">
    <property type="entry name" value="GFAT"/>
    <property type="match status" value="1"/>
</dbReference>
<dbReference type="GO" id="GO:0006047">
    <property type="term" value="P:UDP-N-acetylglucosamine metabolic process"/>
    <property type="evidence" value="ECO:0007669"/>
    <property type="project" value="TreeGrafter"/>
</dbReference>
<evidence type="ECO:0000256" key="4">
    <source>
        <dbReference type="ARBA" id="ARBA00016090"/>
    </source>
</evidence>
<dbReference type="PANTHER" id="PTHR10937">
    <property type="entry name" value="GLUCOSAMINE--FRUCTOSE-6-PHOSPHATE AMINOTRANSFERASE, ISOMERIZING"/>
    <property type="match status" value="1"/>
</dbReference>
<dbReference type="FunFam" id="3.40.50.10490:FF:000002">
    <property type="entry name" value="Glutamine--fructose-6-phosphate aminotransferase [isomerizing]"/>
    <property type="match status" value="1"/>
</dbReference>
<evidence type="ECO:0000256" key="9">
    <source>
        <dbReference type="ARBA" id="ARBA00022962"/>
    </source>
</evidence>
<dbReference type="EC" id="2.6.1.16" evidence="3 10"/>
<organism evidence="13 14">
    <name type="scientific">Sphingopyxis alaskensis (strain DSM 13593 / LMG 18877 / RB2256)</name>
    <name type="common">Sphingomonas alaskensis</name>
    <dbReference type="NCBI Taxonomy" id="317655"/>
    <lineage>
        <taxon>Bacteria</taxon>
        <taxon>Pseudomonadati</taxon>
        <taxon>Pseudomonadota</taxon>
        <taxon>Alphaproteobacteria</taxon>
        <taxon>Sphingomonadales</taxon>
        <taxon>Sphingomonadaceae</taxon>
        <taxon>Sphingopyxis</taxon>
    </lineage>
</organism>
<feature type="domain" description="SIS" evidence="12">
    <location>
        <begin position="455"/>
        <end position="597"/>
    </location>
</feature>
<dbReference type="GO" id="GO:0005975">
    <property type="term" value="P:carbohydrate metabolic process"/>
    <property type="evidence" value="ECO:0007669"/>
    <property type="project" value="UniProtKB-UniRule"/>
</dbReference>
<dbReference type="InterPro" id="IPR047084">
    <property type="entry name" value="GFAT_N"/>
</dbReference>
<evidence type="ECO:0000313" key="13">
    <source>
        <dbReference type="EMBL" id="ABF53080.1"/>
    </source>
</evidence>
<feature type="domain" description="SIS" evidence="12">
    <location>
        <begin position="283"/>
        <end position="422"/>
    </location>
</feature>
<dbReference type="EMBL" id="CP000356">
    <property type="protein sequence ID" value="ABF53080.1"/>
    <property type="molecule type" value="Genomic_DNA"/>
</dbReference>
<dbReference type="InterPro" id="IPR046348">
    <property type="entry name" value="SIS_dom_sf"/>
</dbReference>
<evidence type="ECO:0000259" key="12">
    <source>
        <dbReference type="PROSITE" id="PS51464"/>
    </source>
</evidence>
<evidence type="ECO:0000256" key="1">
    <source>
        <dbReference type="ARBA" id="ARBA00001031"/>
    </source>
</evidence>
<keyword evidence="8" id="KW-0677">Repeat</keyword>
<dbReference type="Pfam" id="PF01380">
    <property type="entry name" value="SIS"/>
    <property type="match status" value="2"/>
</dbReference>
<dbReference type="GO" id="GO:0004360">
    <property type="term" value="F:glutamine-fructose-6-phosphate transaminase (isomerizing) activity"/>
    <property type="evidence" value="ECO:0007669"/>
    <property type="project" value="UniProtKB-UniRule"/>
</dbReference>
<reference evidence="13 14" key="1">
    <citation type="journal article" date="2009" name="Proc. Natl. Acad. Sci. U.S.A.">
        <title>The genomic basis of trophic strategy in marine bacteria.</title>
        <authorList>
            <person name="Lauro F.M."/>
            <person name="McDougald D."/>
            <person name="Thomas T."/>
            <person name="Williams T.J."/>
            <person name="Egan S."/>
            <person name="Rice S."/>
            <person name="DeMaere M.Z."/>
            <person name="Ting L."/>
            <person name="Ertan H."/>
            <person name="Johnson J."/>
            <person name="Ferriera S."/>
            <person name="Lapidus A."/>
            <person name="Anderson I."/>
            <person name="Kyrpides N."/>
            <person name="Munk A.C."/>
            <person name="Detter C."/>
            <person name="Han C.S."/>
            <person name="Brown M.V."/>
            <person name="Robb F.T."/>
            <person name="Kjelleberg S."/>
            <person name="Cavicchioli R."/>
        </authorList>
    </citation>
    <scope>NUCLEOTIDE SEQUENCE [LARGE SCALE GENOMIC DNA]</scope>
    <source>
        <strain evidence="14">DSM 13593 / LMG 18877 / RB2256</strain>
    </source>
</reference>
<evidence type="ECO:0000259" key="11">
    <source>
        <dbReference type="PROSITE" id="PS51278"/>
    </source>
</evidence>
<evidence type="ECO:0000256" key="5">
    <source>
        <dbReference type="ARBA" id="ARBA00022490"/>
    </source>
</evidence>
<feature type="active site" description="Nucleophile; for GATase activity" evidence="10">
    <location>
        <position position="2"/>
    </location>
</feature>
<comment type="subcellular location">
    <subcellularLocation>
        <location evidence="2 10">Cytoplasm</location>
    </subcellularLocation>
</comment>
<evidence type="ECO:0000256" key="2">
    <source>
        <dbReference type="ARBA" id="ARBA00004496"/>
    </source>
</evidence>
<feature type="initiator methionine" description="Removed" evidence="10">
    <location>
        <position position="1"/>
    </location>
</feature>
<dbReference type="InterPro" id="IPR035490">
    <property type="entry name" value="GlmS/FrlB_SIS"/>
</dbReference>
<dbReference type="eggNOG" id="COG0449">
    <property type="taxonomic scope" value="Bacteria"/>
</dbReference>
<dbReference type="GO" id="GO:0005829">
    <property type="term" value="C:cytosol"/>
    <property type="evidence" value="ECO:0007669"/>
    <property type="project" value="TreeGrafter"/>
</dbReference>
<gene>
    <name evidence="10" type="primary">glmS</name>
    <name evidence="13" type="ordered locus">Sala_1366</name>
</gene>
<dbReference type="GO" id="GO:0097367">
    <property type="term" value="F:carbohydrate derivative binding"/>
    <property type="evidence" value="ECO:0007669"/>
    <property type="project" value="InterPro"/>
</dbReference>
<comment type="catalytic activity">
    <reaction evidence="1 10">
        <text>D-fructose 6-phosphate + L-glutamine = D-glucosamine 6-phosphate + L-glutamate</text>
        <dbReference type="Rhea" id="RHEA:13237"/>
        <dbReference type="ChEBI" id="CHEBI:29985"/>
        <dbReference type="ChEBI" id="CHEBI:58359"/>
        <dbReference type="ChEBI" id="CHEBI:58725"/>
        <dbReference type="ChEBI" id="CHEBI:61527"/>
        <dbReference type="EC" id="2.6.1.16"/>
    </reaction>
</comment>
<dbReference type="HAMAP" id="MF_00164">
    <property type="entry name" value="GlmS"/>
    <property type="match status" value="1"/>
</dbReference>
<dbReference type="InterPro" id="IPR005855">
    <property type="entry name" value="GFAT"/>
</dbReference>
<dbReference type="FunFam" id="3.40.50.10490:FF:000001">
    <property type="entry name" value="Glutamine--fructose-6-phosphate aminotransferase [isomerizing]"/>
    <property type="match status" value="1"/>
</dbReference>
<dbReference type="AlphaFoldDB" id="Q1GTE2"/>
<feature type="active site" description="For Fru-6P isomerization activity" evidence="10">
    <location>
        <position position="602"/>
    </location>
</feature>
<feature type="domain" description="Glutamine amidotransferase type-2" evidence="11">
    <location>
        <begin position="2"/>
        <end position="217"/>
    </location>
</feature>
<dbReference type="Proteomes" id="UP000006578">
    <property type="component" value="Chromosome"/>
</dbReference>
<keyword evidence="9" id="KW-0315">Glutamine amidotransferase</keyword>
<evidence type="ECO:0000256" key="7">
    <source>
        <dbReference type="ARBA" id="ARBA00022679"/>
    </source>
</evidence>
<dbReference type="STRING" id="317655.Sala_1366"/>
<evidence type="ECO:0000256" key="8">
    <source>
        <dbReference type="ARBA" id="ARBA00022737"/>
    </source>
</evidence>
<dbReference type="PANTHER" id="PTHR10937:SF0">
    <property type="entry name" value="GLUTAMINE--FRUCTOSE-6-PHOSPHATE TRANSAMINASE (ISOMERIZING)"/>
    <property type="match status" value="1"/>
</dbReference>
<dbReference type="CDD" id="cd05008">
    <property type="entry name" value="SIS_GlmS_GlmD_1"/>
    <property type="match status" value="1"/>
</dbReference>
<dbReference type="RefSeq" id="WP_011541660.1">
    <property type="nucleotide sequence ID" value="NC_008048.1"/>
</dbReference>
<dbReference type="NCBIfam" id="TIGR01135">
    <property type="entry name" value="glmS"/>
    <property type="match status" value="1"/>
</dbReference>
<evidence type="ECO:0000256" key="10">
    <source>
        <dbReference type="HAMAP-Rule" id="MF_00164"/>
    </source>
</evidence>
<dbReference type="SUPFAM" id="SSF53697">
    <property type="entry name" value="SIS domain"/>
    <property type="match status" value="1"/>
</dbReference>
<dbReference type="FunFam" id="3.60.20.10:FF:000006">
    <property type="entry name" value="Glutamine--fructose-6-phosphate aminotransferase [isomerizing]"/>
    <property type="match status" value="1"/>
</dbReference>
<accession>Q1GTE2</accession>
<evidence type="ECO:0000256" key="6">
    <source>
        <dbReference type="ARBA" id="ARBA00022576"/>
    </source>
</evidence>
<dbReference type="CDD" id="cd05009">
    <property type="entry name" value="SIS_GlmS_GlmD_2"/>
    <property type="match status" value="1"/>
</dbReference>
<dbReference type="InterPro" id="IPR029055">
    <property type="entry name" value="Ntn_hydrolases_N"/>
</dbReference>
<dbReference type="InterPro" id="IPR035466">
    <property type="entry name" value="GlmS/AgaS_SIS"/>
</dbReference>
<dbReference type="PROSITE" id="PS51278">
    <property type="entry name" value="GATASE_TYPE_2"/>
    <property type="match status" value="1"/>
</dbReference>
<dbReference type="Gene3D" id="3.60.20.10">
    <property type="entry name" value="Glutamine Phosphoribosylpyrophosphate, subunit 1, domain 1"/>
    <property type="match status" value="1"/>
</dbReference>
<dbReference type="Gene3D" id="3.40.50.10490">
    <property type="entry name" value="Glucose-6-phosphate isomerase like protein, domain 1"/>
    <property type="match status" value="2"/>
</dbReference>
<keyword evidence="5 10" id="KW-0963">Cytoplasm</keyword>
<sequence>MCGIIGIIGKDQVAERLVDGLRRMEYRGYDSAGVCTVEGGQLIRRRAEGKLANLVKELAGNPAPGTVGIAHTRWATHGAPTTSNAHPHATAEVALVHNGIIENFKPLREGLQARGRTFESETDTEVVAHLVSEQVEAGKSPTEAVQAILPALRGAFALAIAFRQHPDLLIGARLGSPLVVGYGEGETFLGSDALALAPLTQRIAYLDEGDWVVITRDGAQIFDSENNPVEREVTTSGVTAAAVEKGNYRHFMQKEIFEQPTVVAQTLSSYIRPLEQTVALPQMDFDLSAIDRITIVACGTSFYAGMVAKYWFETFARVPVDIDVASEFRYRDPVLQPGGLALFISQSGETADTLAALRHCKANGQTIAVVVNVPTSSMAREADLLLPTHAGPEIGVASTKAFTCQLAVLAALAAHLALKKGKLSAAEEREIVKHLVEAPAALNAALAHDEDIAAMAHLIAPARDVLYLGRGPDYPLALEGALKLKEISYIHAEGYASGEMKHGPIALIDEAVPVIVLAPSGPLFEKTVSNMQEVMARGGKVVLISDADGIAEAGDGCMATIEMPKVHPLIAPLVYAVPVQLLAYHVAVAKGTDVDQPRNLAKSVTVE</sequence>
<keyword evidence="6 10" id="KW-0032">Aminotransferase</keyword>
<dbReference type="KEGG" id="sal:Sala_1366"/>
<protein>
    <recommendedName>
        <fullName evidence="4 10">Glutamine--fructose-6-phosphate aminotransferase [isomerizing]</fullName>
        <ecNumber evidence="3 10">2.6.1.16</ecNumber>
    </recommendedName>
    <alternativeName>
        <fullName evidence="10">D-fructose-6-phosphate amidotransferase</fullName>
    </alternativeName>
    <alternativeName>
        <fullName evidence="10">GFAT</fullName>
    </alternativeName>
    <alternativeName>
        <fullName evidence="10">Glucosamine-6-phosphate synthase</fullName>
    </alternativeName>
    <alternativeName>
        <fullName evidence="10">Hexosephosphate aminotransferase</fullName>
    </alternativeName>
    <alternativeName>
        <fullName evidence="10">L-glutamine--D-fructose-6-phosphate amidotransferase</fullName>
    </alternativeName>
</protein>
<proteinExistence type="inferred from homology"/>
<keyword evidence="14" id="KW-1185">Reference proteome</keyword>
<keyword evidence="7 10" id="KW-0808">Transferase</keyword>
<comment type="function">
    <text evidence="10">Catalyzes the first step in hexosamine metabolism, converting fructose-6P into glucosamine-6P using glutamine as a nitrogen source.</text>
</comment>
<dbReference type="OrthoDB" id="9761808at2"/>